<organism evidence="1">
    <name type="scientific">uncultured Caudovirales phage</name>
    <dbReference type="NCBI Taxonomy" id="2100421"/>
    <lineage>
        <taxon>Viruses</taxon>
        <taxon>Duplodnaviria</taxon>
        <taxon>Heunggongvirae</taxon>
        <taxon>Uroviricota</taxon>
        <taxon>Caudoviricetes</taxon>
        <taxon>Peduoviridae</taxon>
        <taxon>Maltschvirus</taxon>
        <taxon>Maltschvirus maltsch</taxon>
    </lineage>
</organism>
<accession>A0A6J5MPB8</accession>
<protein>
    <submittedName>
        <fullName evidence="1">Uncharacterized protein</fullName>
    </submittedName>
</protein>
<evidence type="ECO:0000313" key="1">
    <source>
        <dbReference type="EMBL" id="CAB4147263.1"/>
    </source>
</evidence>
<reference evidence="1" key="1">
    <citation type="submission" date="2020-04" db="EMBL/GenBank/DDBJ databases">
        <authorList>
            <person name="Chiriac C."/>
            <person name="Salcher M."/>
            <person name="Ghai R."/>
            <person name="Kavagutti S V."/>
        </authorList>
    </citation>
    <scope>NUCLEOTIDE SEQUENCE</scope>
</reference>
<dbReference type="EMBL" id="LR796489">
    <property type="protein sequence ID" value="CAB4147263.1"/>
    <property type="molecule type" value="Genomic_DNA"/>
</dbReference>
<sequence>MNNLPQKIAAYWTANRGALPPLWLEYSPANSTPPVAIYRPAGFSRDYANVGLIMDTHRYKFDMLDTDPVAAYENGFNAITLLYAFTCPGLIMVSAEPDDFATPSETGQANVWCFGFNVDFKITPS</sequence>
<gene>
    <name evidence="1" type="ORF">UFOVP517_19</name>
</gene>
<proteinExistence type="predicted"/>
<name>A0A6J5MPB8_9CAUD</name>